<dbReference type="HOGENOM" id="CLU_000288_34_22_1"/>
<dbReference type="GO" id="GO:0003824">
    <property type="term" value="F:catalytic activity"/>
    <property type="evidence" value="ECO:0007669"/>
    <property type="project" value="InterPro"/>
</dbReference>
<organism evidence="1 2">
    <name type="scientific">Aureobasidium namibiae CBS 147.97</name>
    <dbReference type="NCBI Taxonomy" id="1043004"/>
    <lineage>
        <taxon>Eukaryota</taxon>
        <taxon>Fungi</taxon>
        <taxon>Dikarya</taxon>
        <taxon>Ascomycota</taxon>
        <taxon>Pezizomycotina</taxon>
        <taxon>Dothideomycetes</taxon>
        <taxon>Dothideomycetidae</taxon>
        <taxon>Dothideales</taxon>
        <taxon>Saccotheciaceae</taxon>
        <taxon>Aureobasidium</taxon>
    </lineage>
</organism>
<dbReference type="InterPro" id="IPR053137">
    <property type="entry name" value="NLR-like"/>
</dbReference>
<dbReference type="AlphaFoldDB" id="A0A074XL02"/>
<evidence type="ECO:0000313" key="1">
    <source>
        <dbReference type="EMBL" id="KEQ75246.1"/>
    </source>
</evidence>
<dbReference type="Proteomes" id="UP000027730">
    <property type="component" value="Unassembled WGS sequence"/>
</dbReference>
<proteinExistence type="predicted"/>
<dbReference type="OrthoDB" id="1577640at2759"/>
<dbReference type="Gene3D" id="3.40.50.1580">
    <property type="entry name" value="Nucleoside phosphorylase domain"/>
    <property type="match status" value="1"/>
</dbReference>
<protein>
    <submittedName>
        <fullName evidence="1">Ankyrin repeat protein</fullName>
    </submittedName>
</protein>
<dbReference type="PANTHER" id="PTHR46082">
    <property type="entry name" value="ATP/GTP-BINDING PROTEIN-RELATED"/>
    <property type="match status" value="1"/>
</dbReference>
<evidence type="ECO:0000313" key="2">
    <source>
        <dbReference type="Proteomes" id="UP000027730"/>
    </source>
</evidence>
<keyword evidence="2" id="KW-1185">Reference proteome</keyword>
<dbReference type="GeneID" id="25409566"/>
<sequence>MNKFNTLERGELYTVGWIAALAKELAAALAMLDERHGKPDDFGKPSSDKNSYHWGRIRGHNIVIASLAAGVYGTTSAATTAIQMLSAFPNIKVGLMVGIGAGIPRPKQKRDIRLGDVVVSLPQGQSGGVLQYDLGKRSTTRTFERVGFLNAPPEALLKALTSLRAQVRLEGSRMPSFLEDMLERYPQMAENEPDEPGYIYQRQENDTLFEASYVHTSDTDCNDCDRTRIVARTARQNPSVPRIHYGVIASGNKLVKDAIERDLILKESGEDCICLEMEAAGLLNSFPCLVIRDICDYADSHKNDDWQEYAAATAAAYAKEFLGFVDNQDLAQATRAIERFERS</sequence>
<dbReference type="GO" id="GO:0009116">
    <property type="term" value="P:nucleoside metabolic process"/>
    <property type="evidence" value="ECO:0007669"/>
    <property type="project" value="InterPro"/>
</dbReference>
<dbReference type="EMBL" id="KL584705">
    <property type="protein sequence ID" value="KEQ75246.1"/>
    <property type="molecule type" value="Genomic_DNA"/>
</dbReference>
<reference evidence="1 2" key="1">
    <citation type="journal article" date="2014" name="BMC Genomics">
        <title>Genome sequencing of four Aureobasidium pullulans varieties: biotechnological potential, stress tolerance, and description of new species.</title>
        <authorList>
            <person name="Gostin Ar C."/>
            <person name="Ohm R.A."/>
            <person name="Kogej T."/>
            <person name="Sonjak S."/>
            <person name="Turk M."/>
            <person name="Zajc J."/>
            <person name="Zalar P."/>
            <person name="Grube M."/>
            <person name="Sun H."/>
            <person name="Han J."/>
            <person name="Sharma A."/>
            <person name="Chiniquy J."/>
            <person name="Ngan C.Y."/>
            <person name="Lipzen A."/>
            <person name="Barry K."/>
            <person name="Grigoriev I.V."/>
            <person name="Gunde-Cimerman N."/>
        </authorList>
    </citation>
    <scope>NUCLEOTIDE SEQUENCE [LARGE SCALE GENOMIC DNA]</scope>
    <source>
        <strain evidence="1 2">CBS 147.97</strain>
    </source>
</reference>
<dbReference type="STRING" id="1043004.A0A074XL02"/>
<dbReference type="RefSeq" id="XP_013429528.1">
    <property type="nucleotide sequence ID" value="XM_013574074.1"/>
</dbReference>
<dbReference type="InterPro" id="IPR035994">
    <property type="entry name" value="Nucleoside_phosphorylase_sf"/>
</dbReference>
<accession>A0A074XL02</accession>
<dbReference type="PANTHER" id="PTHR46082:SF11">
    <property type="entry name" value="AAA+ ATPASE DOMAIN-CONTAINING PROTEIN-RELATED"/>
    <property type="match status" value="1"/>
</dbReference>
<name>A0A074XL02_9PEZI</name>
<dbReference type="SUPFAM" id="SSF53167">
    <property type="entry name" value="Purine and uridine phosphorylases"/>
    <property type="match status" value="1"/>
</dbReference>
<gene>
    <name evidence="1" type="ORF">M436DRAFT_41462</name>
</gene>